<organism evidence="1 2">
    <name type="scientific">Hydra vulgaris</name>
    <name type="common">Hydra</name>
    <name type="synonym">Hydra attenuata</name>
    <dbReference type="NCBI Taxonomy" id="6087"/>
    <lineage>
        <taxon>Eukaryota</taxon>
        <taxon>Metazoa</taxon>
        <taxon>Cnidaria</taxon>
        <taxon>Hydrozoa</taxon>
        <taxon>Hydroidolina</taxon>
        <taxon>Anthoathecata</taxon>
        <taxon>Aplanulata</taxon>
        <taxon>Hydridae</taxon>
        <taxon>Hydra</taxon>
    </lineage>
</organism>
<dbReference type="Proteomes" id="UP001652625">
    <property type="component" value="Chromosome 06"/>
</dbReference>
<evidence type="ECO:0000313" key="2">
    <source>
        <dbReference type="RefSeq" id="XP_065656194.1"/>
    </source>
</evidence>
<keyword evidence="1" id="KW-1185">Reference proteome</keyword>
<dbReference type="RefSeq" id="XP_065656194.1">
    <property type="nucleotide sequence ID" value="XM_065800122.1"/>
</dbReference>
<reference evidence="2" key="1">
    <citation type="submission" date="2025-08" db="UniProtKB">
        <authorList>
            <consortium name="RefSeq"/>
        </authorList>
    </citation>
    <scope>IDENTIFICATION</scope>
</reference>
<evidence type="ECO:0000313" key="1">
    <source>
        <dbReference type="Proteomes" id="UP001652625"/>
    </source>
</evidence>
<name>A0ABM4C3Q5_HYDVU</name>
<proteinExistence type="predicted"/>
<accession>A0ABM4C3Q5</accession>
<protein>
    <submittedName>
        <fullName evidence="2">Uncharacterized protein LOC136081846 isoform X1</fullName>
    </submittedName>
</protein>
<gene>
    <name evidence="2" type="primary">LOC136081846</name>
</gene>
<dbReference type="GeneID" id="136081846"/>
<sequence length="195" mass="22046">MATTRRTIKRSYRHIDEYNETDNKSDDKCKILDEEVDQLISESLFIASIALHAVQSGISNSPIKGVIKLFQIAFFIENIPTLWKSITSFIQKNLYDYSSMFDLPIPTEPNSTDEFMVFNLHMQLDLILSVYKPMIIQNRQELVSTGDVISLAPTLTSDILNLHLLISADGANPYFKKEIIISAIAGNSTRLAKQC</sequence>